<evidence type="ECO:0000313" key="1">
    <source>
        <dbReference type="EMBL" id="CAI8597346.1"/>
    </source>
</evidence>
<gene>
    <name evidence="1" type="ORF">VFH_II077280</name>
</gene>
<dbReference type="Proteomes" id="UP001157006">
    <property type="component" value="Chromosome 2"/>
</dbReference>
<dbReference type="AlphaFoldDB" id="A0AAV0ZHE8"/>
<accession>A0AAV0ZHE8</accession>
<reference evidence="1 2" key="1">
    <citation type="submission" date="2023-01" db="EMBL/GenBank/DDBJ databases">
        <authorList>
            <person name="Kreplak J."/>
        </authorList>
    </citation>
    <scope>NUCLEOTIDE SEQUENCE [LARGE SCALE GENOMIC DNA]</scope>
</reference>
<keyword evidence="2" id="KW-1185">Reference proteome</keyword>
<proteinExistence type="predicted"/>
<dbReference type="EMBL" id="OX451737">
    <property type="protein sequence ID" value="CAI8597346.1"/>
    <property type="molecule type" value="Genomic_DNA"/>
</dbReference>
<evidence type="ECO:0000313" key="2">
    <source>
        <dbReference type="Proteomes" id="UP001157006"/>
    </source>
</evidence>
<sequence length="103" mass="11388">MAPLKPSNPSSKDIIEEAVQSAVQTSILHLDNALQETQRQLDERFALAAPDLQQLNIRMDKDKEVVDSRYDSMMYILAKLVAQKSQPFTTTVHSATSSAGISL</sequence>
<name>A0AAV0ZHE8_VICFA</name>
<protein>
    <submittedName>
        <fullName evidence="1">Uncharacterized protein</fullName>
    </submittedName>
</protein>
<organism evidence="1 2">
    <name type="scientific">Vicia faba</name>
    <name type="common">Broad bean</name>
    <name type="synonym">Faba vulgaris</name>
    <dbReference type="NCBI Taxonomy" id="3906"/>
    <lineage>
        <taxon>Eukaryota</taxon>
        <taxon>Viridiplantae</taxon>
        <taxon>Streptophyta</taxon>
        <taxon>Embryophyta</taxon>
        <taxon>Tracheophyta</taxon>
        <taxon>Spermatophyta</taxon>
        <taxon>Magnoliopsida</taxon>
        <taxon>eudicotyledons</taxon>
        <taxon>Gunneridae</taxon>
        <taxon>Pentapetalae</taxon>
        <taxon>rosids</taxon>
        <taxon>fabids</taxon>
        <taxon>Fabales</taxon>
        <taxon>Fabaceae</taxon>
        <taxon>Papilionoideae</taxon>
        <taxon>50 kb inversion clade</taxon>
        <taxon>NPAAA clade</taxon>
        <taxon>Hologalegina</taxon>
        <taxon>IRL clade</taxon>
        <taxon>Fabeae</taxon>
        <taxon>Vicia</taxon>
    </lineage>
</organism>